<sequence length="693" mass="71781">MSLRRRAQIAVGALILAVPLAGAASPAYADTTTGSISGTLTTTDGQNRTYYDVTVTNDSGYYQDVFVQDSGTYQFTNVPPGQYTVEYEFDGVQQWYHGKASRLQADPVTVVAGQDTAITDTALPTGTLVGTLTDHAGNPVPDATVWANDPGRALNATGFTDPDGHFSMNAMPGDYEIEFRPSQYPTLDLYDSGTQIPTKFTVTAGDTTTVDEQLPATGSISGHFSDEHGQPAANVTVNAYRNDGSGGFTTTDENGDYTFPYLYVGSGYLVSFQPQAGWEQYAYGATEQADATRFEVTEGGNTVVNDQALGTGSIAVSVKDSVTGQPIADFCASVGSSSACSDGSGQATLTEVRGGTQSLFVYDTANKYLPVYNQPVTVVAGQTTAVTVALAPGAFIDTVVEDASTGAPVSGVCVAQYGGTSFVAVDGFGYCSDSQGKVRIGPIAAGSYRLYADTHAFQVSGDYGDQWVGANGGTGVMAQAAVTNVKAGKEVNGPVIRLDPPGTVTGVVTDGGTGQPVAGATVTNSAIGSGSGSTYRSTETNATGHYTLTGLGPYAWPLLVTPESLPYQWTGGVANRTRAATVTVPAGATVTYNDTLSDGVTVSGTVRHADGTPYSSGRITAYNVGTGDPIGVAQLGSDGTYHLPLIGSQNVKLYIESYTSTRDRGWYGGTDFASATPVDVPVHKDLSLNITMG</sequence>
<dbReference type="InterPro" id="IPR013783">
    <property type="entry name" value="Ig-like_fold"/>
</dbReference>
<evidence type="ECO:0000256" key="1">
    <source>
        <dbReference type="ARBA" id="ARBA00000548"/>
    </source>
</evidence>
<evidence type="ECO:0000313" key="5">
    <source>
        <dbReference type="EMBL" id="GIH12076.1"/>
    </source>
</evidence>
<feature type="chain" id="PRO_5035288586" description="alpha-amylase" evidence="4">
    <location>
        <begin position="30"/>
        <end position="693"/>
    </location>
</feature>
<dbReference type="EC" id="3.2.1.1" evidence="2"/>
<dbReference type="AlphaFoldDB" id="A0A8J3QK51"/>
<evidence type="ECO:0000256" key="4">
    <source>
        <dbReference type="SAM" id="SignalP"/>
    </source>
</evidence>
<dbReference type="EMBL" id="BONZ01000003">
    <property type="protein sequence ID" value="GIH12076.1"/>
    <property type="molecule type" value="Genomic_DNA"/>
</dbReference>
<dbReference type="Gene3D" id="2.60.40.10">
    <property type="entry name" value="Immunoglobulins"/>
    <property type="match status" value="1"/>
</dbReference>
<dbReference type="Gene3D" id="2.60.40.1120">
    <property type="entry name" value="Carboxypeptidase-like, regulatory domain"/>
    <property type="match status" value="3"/>
</dbReference>
<evidence type="ECO:0000313" key="6">
    <source>
        <dbReference type="Proteomes" id="UP000642748"/>
    </source>
</evidence>
<dbReference type="SUPFAM" id="SSF49452">
    <property type="entry name" value="Starch-binding domain-like"/>
    <property type="match status" value="3"/>
</dbReference>
<dbReference type="Pfam" id="PF13620">
    <property type="entry name" value="CarboxypepD_reg"/>
    <property type="match status" value="3"/>
</dbReference>
<protein>
    <recommendedName>
        <fullName evidence="2">alpha-amylase</fullName>
        <ecNumber evidence="2">3.2.1.1</ecNumber>
    </recommendedName>
    <alternativeName>
        <fullName evidence="3">1,4-alpha-D-glucan glucanohydrolase</fullName>
    </alternativeName>
</protein>
<keyword evidence="6" id="KW-1185">Reference proteome</keyword>
<keyword evidence="4" id="KW-0732">Signal</keyword>
<evidence type="ECO:0000256" key="2">
    <source>
        <dbReference type="ARBA" id="ARBA00012595"/>
    </source>
</evidence>
<dbReference type="InterPro" id="IPR013784">
    <property type="entry name" value="Carb-bd-like_fold"/>
</dbReference>
<dbReference type="Proteomes" id="UP000642748">
    <property type="component" value="Unassembled WGS sequence"/>
</dbReference>
<organism evidence="5 6">
    <name type="scientific">Rugosimonospora africana</name>
    <dbReference type="NCBI Taxonomy" id="556532"/>
    <lineage>
        <taxon>Bacteria</taxon>
        <taxon>Bacillati</taxon>
        <taxon>Actinomycetota</taxon>
        <taxon>Actinomycetes</taxon>
        <taxon>Micromonosporales</taxon>
        <taxon>Micromonosporaceae</taxon>
        <taxon>Rugosimonospora</taxon>
    </lineage>
</organism>
<comment type="caution">
    <text evidence="5">The sequence shown here is derived from an EMBL/GenBank/DDBJ whole genome shotgun (WGS) entry which is preliminary data.</text>
</comment>
<dbReference type="GO" id="GO:0004556">
    <property type="term" value="F:alpha-amylase activity"/>
    <property type="evidence" value="ECO:0007669"/>
    <property type="project" value="UniProtKB-EC"/>
</dbReference>
<name>A0A8J3QK51_9ACTN</name>
<dbReference type="SUPFAM" id="SSF49478">
    <property type="entry name" value="Cna protein B-type domain"/>
    <property type="match status" value="1"/>
</dbReference>
<dbReference type="RefSeq" id="WP_203915795.1">
    <property type="nucleotide sequence ID" value="NZ_BONZ01000003.1"/>
</dbReference>
<accession>A0A8J3QK51</accession>
<proteinExistence type="predicted"/>
<reference evidence="5" key="1">
    <citation type="submission" date="2021-01" db="EMBL/GenBank/DDBJ databases">
        <title>Whole genome shotgun sequence of Rugosimonospora africana NBRC 104875.</title>
        <authorList>
            <person name="Komaki H."/>
            <person name="Tamura T."/>
        </authorList>
    </citation>
    <scope>NUCLEOTIDE SEQUENCE</scope>
    <source>
        <strain evidence="5">NBRC 104875</strain>
    </source>
</reference>
<dbReference type="GO" id="GO:0030246">
    <property type="term" value="F:carbohydrate binding"/>
    <property type="evidence" value="ECO:0007669"/>
    <property type="project" value="InterPro"/>
</dbReference>
<feature type="signal peptide" evidence="4">
    <location>
        <begin position="1"/>
        <end position="29"/>
    </location>
</feature>
<gene>
    <name evidence="5" type="ORF">Raf01_02480</name>
</gene>
<evidence type="ECO:0000256" key="3">
    <source>
        <dbReference type="ARBA" id="ARBA00030238"/>
    </source>
</evidence>
<comment type="catalytic activity">
    <reaction evidence="1">
        <text>Endohydrolysis of (1-&gt;4)-alpha-D-glucosidic linkages in polysaccharides containing three or more (1-&gt;4)-alpha-linked D-glucose units.</text>
        <dbReference type="EC" id="3.2.1.1"/>
    </reaction>
</comment>
<dbReference type="GO" id="GO:0005975">
    <property type="term" value="P:carbohydrate metabolic process"/>
    <property type="evidence" value="ECO:0007669"/>
    <property type="project" value="UniProtKB-ARBA"/>
</dbReference>